<evidence type="ECO:0000313" key="4">
    <source>
        <dbReference type="Proteomes" id="UP000291562"/>
    </source>
</evidence>
<dbReference type="PANTHER" id="PTHR45947:SF3">
    <property type="entry name" value="SULFOQUINOVOSYL TRANSFERASE SQD2"/>
    <property type="match status" value="1"/>
</dbReference>
<reference evidence="3 4" key="1">
    <citation type="submission" date="2019-01" db="EMBL/GenBank/DDBJ databases">
        <title>Pseudolysobacter antarctica gen. nov., sp. nov., isolated from Fildes Peninsula, Antarctica.</title>
        <authorList>
            <person name="Wei Z."/>
            <person name="Peng F."/>
        </authorList>
    </citation>
    <scope>NUCLEOTIDE SEQUENCE [LARGE SCALE GENOMIC DNA]</scope>
    <source>
        <strain evidence="3 4">AQ6-296</strain>
    </source>
</reference>
<dbReference type="KEGG" id="xbc:ELE36_06750"/>
<dbReference type="GO" id="GO:0016757">
    <property type="term" value="F:glycosyltransferase activity"/>
    <property type="evidence" value="ECO:0007669"/>
    <property type="project" value="InterPro"/>
</dbReference>
<name>A0A411HHU1_9GAMM</name>
<dbReference type="AlphaFoldDB" id="A0A411HHU1"/>
<keyword evidence="3" id="KW-0808">Transferase</keyword>
<dbReference type="Pfam" id="PF13439">
    <property type="entry name" value="Glyco_transf_4"/>
    <property type="match status" value="1"/>
</dbReference>
<dbReference type="Pfam" id="PF00534">
    <property type="entry name" value="Glycos_transf_1"/>
    <property type="match status" value="1"/>
</dbReference>
<evidence type="ECO:0000259" key="1">
    <source>
        <dbReference type="Pfam" id="PF00534"/>
    </source>
</evidence>
<protein>
    <submittedName>
        <fullName evidence="3">Glycosyltransferase family 1 protein</fullName>
    </submittedName>
</protein>
<dbReference type="Gene3D" id="3.40.50.2000">
    <property type="entry name" value="Glycogen Phosphorylase B"/>
    <property type="match status" value="2"/>
</dbReference>
<dbReference type="PANTHER" id="PTHR45947">
    <property type="entry name" value="SULFOQUINOVOSYL TRANSFERASE SQD2"/>
    <property type="match status" value="1"/>
</dbReference>
<dbReference type="InterPro" id="IPR028098">
    <property type="entry name" value="Glyco_trans_4-like_N"/>
</dbReference>
<dbReference type="InterPro" id="IPR001296">
    <property type="entry name" value="Glyco_trans_1"/>
</dbReference>
<feature type="domain" description="Glycosyltransferase subfamily 4-like N-terminal" evidence="2">
    <location>
        <begin position="15"/>
        <end position="175"/>
    </location>
</feature>
<keyword evidence="4" id="KW-1185">Reference proteome</keyword>
<dbReference type="OrthoDB" id="5290958at2"/>
<dbReference type="EMBL" id="CP035704">
    <property type="protein sequence ID" value="QBB70086.1"/>
    <property type="molecule type" value="Genomic_DNA"/>
</dbReference>
<organism evidence="3 4">
    <name type="scientific">Pseudolysobacter antarcticus</name>
    <dbReference type="NCBI Taxonomy" id="2511995"/>
    <lineage>
        <taxon>Bacteria</taxon>
        <taxon>Pseudomonadati</taxon>
        <taxon>Pseudomonadota</taxon>
        <taxon>Gammaproteobacteria</taxon>
        <taxon>Lysobacterales</taxon>
        <taxon>Rhodanobacteraceae</taxon>
        <taxon>Pseudolysobacter</taxon>
    </lineage>
</organism>
<dbReference type="InterPro" id="IPR050194">
    <property type="entry name" value="Glycosyltransferase_grp1"/>
</dbReference>
<dbReference type="CDD" id="cd03814">
    <property type="entry name" value="GT4-like"/>
    <property type="match status" value="1"/>
</dbReference>
<evidence type="ECO:0000313" key="3">
    <source>
        <dbReference type="EMBL" id="QBB70086.1"/>
    </source>
</evidence>
<gene>
    <name evidence="3" type="ORF">ELE36_06750</name>
</gene>
<dbReference type="SUPFAM" id="SSF53756">
    <property type="entry name" value="UDP-Glycosyltransferase/glycogen phosphorylase"/>
    <property type="match status" value="1"/>
</dbReference>
<dbReference type="Proteomes" id="UP000291562">
    <property type="component" value="Chromosome"/>
</dbReference>
<sequence length="375" mass="41882">MHIVDTTLFFAPHSGGVKRYLLAKHRYLASQPEVRHSLLVPGAHDREVATGIIEQRSLRIPLAGGYRIPLRLRAWRHTLRSLAPDVIEVGDPYHLAWVALRAADELGVPAVAFAHSDLSRLLASRFGHAIGRISEAYLRRLYARFDLVMAPSSSIAERLYDIGVERVVVQPLGVDGEAFRPSRRDPELRKLLGLPPQTRLLIFAGRMAREKQIPLLQRAVHELGAPYHLLLVGGERLQHLSDRVTLLPYQQDSKRLARLLASADVLVHAGEHETFGMIFIEAMACGIPVIGMRSGAVAELIDDAVGRIAEPGNILSLKQTIIDVFEQDMAAMGAAARQRVEQRYSWESTFSQQLECYARLHRPRAELALRLAQVK</sequence>
<dbReference type="RefSeq" id="WP_129832345.1">
    <property type="nucleotide sequence ID" value="NZ_CP035704.1"/>
</dbReference>
<accession>A0A411HHU1</accession>
<proteinExistence type="predicted"/>
<feature type="domain" description="Glycosyl transferase family 1" evidence="1">
    <location>
        <begin position="187"/>
        <end position="338"/>
    </location>
</feature>
<evidence type="ECO:0000259" key="2">
    <source>
        <dbReference type="Pfam" id="PF13439"/>
    </source>
</evidence>